<dbReference type="Gene3D" id="1.20.1250.20">
    <property type="entry name" value="MFS general substrate transporter like domains"/>
    <property type="match status" value="1"/>
</dbReference>
<evidence type="ECO:0000256" key="1">
    <source>
        <dbReference type="ARBA" id="ARBA00004141"/>
    </source>
</evidence>
<evidence type="ECO:0000256" key="9">
    <source>
        <dbReference type="SAM" id="Phobius"/>
    </source>
</evidence>
<proteinExistence type="inferred from homology"/>
<reference evidence="11" key="1">
    <citation type="journal article" date="2023" name="Genome Biol. Evol.">
        <title>First Whole Genome Sequence and Flow Cytometry Genome Size Data for the Lichen-Forming Fungus Ramalina farinacea (Ascomycota).</title>
        <authorList>
            <person name="Llewellyn T."/>
            <person name="Mian S."/>
            <person name="Hill R."/>
            <person name="Leitch I.J."/>
            <person name="Gaya E."/>
        </authorList>
    </citation>
    <scope>NUCLEOTIDE SEQUENCE</scope>
    <source>
        <strain evidence="11">LIQ254RAFAR</strain>
    </source>
</reference>
<dbReference type="InterPro" id="IPR020846">
    <property type="entry name" value="MFS_dom"/>
</dbReference>
<keyword evidence="4 9" id="KW-0812">Transmembrane</keyword>
<dbReference type="NCBIfam" id="TIGR00879">
    <property type="entry name" value="SP"/>
    <property type="match status" value="1"/>
</dbReference>
<evidence type="ECO:0000256" key="2">
    <source>
        <dbReference type="ARBA" id="ARBA00010992"/>
    </source>
</evidence>
<organism evidence="11 12">
    <name type="scientific">Ramalina farinacea</name>
    <dbReference type="NCBI Taxonomy" id="258253"/>
    <lineage>
        <taxon>Eukaryota</taxon>
        <taxon>Fungi</taxon>
        <taxon>Dikarya</taxon>
        <taxon>Ascomycota</taxon>
        <taxon>Pezizomycotina</taxon>
        <taxon>Lecanoromycetes</taxon>
        <taxon>OSLEUM clade</taxon>
        <taxon>Lecanoromycetidae</taxon>
        <taxon>Lecanorales</taxon>
        <taxon>Lecanorineae</taxon>
        <taxon>Ramalinaceae</taxon>
        <taxon>Ramalina</taxon>
    </lineage>
</organism>
<dbReference type="PROSITE" id="PS50850">
    <property type="entry name" value="MFS"/>
    <property type="match status" value="1"/>
</dbReference>
<dbReference type="InterPro" id="IPR003663">
    <property type="entry name" value="Sugar/inositol_transpt"/>
</dbReference>
<dbReference type="Proteomes" id="UP001161017">
    <property type="component" value="Unassembled WGS sequence"/>
</dbReference>
<gene>
    <name evidence="11" type="primary">HGT20</name>
    <name evidence="11" type="ORF">OHK93_008784</name>
</gene>
<feature type="transmembrane region" description="Helical" evidence="9">
    <location>
        <begin position="376"/>
        <end position="399"/>
    </location>
</feature>
<dbReference type="Pfam" id="PF00083">
    <property type="entry name" value="Sugar_tr"/>
    <property type="match status" value="1"/>
</dbReference>
<feature type="compositionally biased region" description="Polar residues" evidence="8">
    <location>
        <begin position="1"/>
        <end position="10"/>
    </location>
</feature>
<protein>
    <submittedName>
        <fullName evidence="11">Bifunctional purine biosynthesis protein PurH</fullName>
    </submittedName>
</protein>
<dbReference type="InterPro" id="IPR005828">
    <property type="entry name" value="MFS_sugar_transport-like"/>
</dbReference>
<comment type="subcellular location">
    <subcellularLocation>
        <location evidence="1">Membrane</location>
        <topology evidence="1">Multi-pass membrane protein</topology>
    </subcellularLocation>
</comment>
<evidence type="ECO:0000256" key="5">
    <source>
        <dbReference type="ARBA" id="ARBA00022989"/>
    </source>
</evidence>
<feature type="transmembrane region" description="Helical" evidence="9">
    <location>
        <begin position="211"/>
        <end position="233"/>
    </location>
</feature>
<evidence type="ECO:0000256" key="3">
    <source>
        <dbReference type="ARBA" id="ARBA00022448"/>
    </source>
</evidence>
<feature type="region of interest" description="Disordered" evidence="8">
    <location>
        <begin position="1"/>
        <end position="24"/>
    </location>
</feature>
<dbReference type="PROSITE" id="PS00217">
    <property type="entry name" value="SUGAR_TRANSPORT_2"/>
    <property type="match status" value="1"/>
</dbReference>
<keyword evidence="5 9" id="KW-1133">Transmembrane helix</keyword>
<feature type="transmembrane region" description="Helical" evidence="9">
    <location>
        <begin position="411"/>
        <end position="430"/>
    </location>
</feature>
<keyword evidence="6 9" id="KW-0472">Membrane</keyword>
<evidence type="ECO:0000259" key="10">
    <source>
        <dbReference type="PROSITE" id="PS50850"/>
    </source>
</evidence>
<comment type="caution">
    <text evidence="11">The sequence shown here is derived from an EMBL/GenBank/DDBJ whole genome shotgun (WGS) entry which is preliminary data.</text>
</comment>
<dbReference type="PANTHER" id="PTHR23503:SF8">
    <property type="entry name" value="FACILITATED GLUCOSE TRANSPORTER PROTEIN 1"/>
    <property type="match status" value="1"/>
</dbReference>
<feature type="transmembrane region" description="Helical" evidence="9">
    <location>
        <begin position="436"/>
        <end position="460"/>
    </location>
</feature>
<evidence type="ECO:0000313" key="11">
    <source>
        <dbReference type="EMBL" id="MDI1489505.1"/>
    </source>
</evidence>
<dbReference type="InterPro" id="IPR045263">
    <property type="entry name" value="GLUT"/>
</dbReference>
<sequence>MDPTTSGSNSRQADEERDAREARARQLRTTRWVYKYFTDPESSPMASPNEVERRDSAAPPKAPITLLLCLALSCAIFGPFQFGYHLAELNAPQAVITCEKKSISSSKIHPNLPQCIPMTVDQFALVSSIFTLGGFLGALVSGPFCSNHGRRLSMQLMTISFLAGPICQSLAANLAVLVLGRFISGLGSGAAMVVVPIYIAEIAPPESKGLFGALTQITVNIGILVTQLLGYFLSHDSMWRIVLAVPGILGIVQFIGLFFTPESPKWLAEHGHSKTAREILRKLRRYRVDLDDEADSWEIAASNSDIAEEEALLRAPSSSEYSAPHHASVTSVGIVAAIRHPTYRPAIIAVIAVMVAQQLTGINSIVMYSVSLLSSLLPTSAALLSVAVSALNLIMTTACAPLSDRIGRKPCILLSTAGMGLSSILLALGIGYSVKILGAVATLCFVASFAVGLGPVPFILSSELVNPEAVGAVQSWALAANWLATFVVSQFFPIINALLGGKGRVYYIFAGFAALFGVFIAWWVPETRGKKGADEVWGREEGGEHQD</sequence>
<feature type="transmembrane region" description="Helical" evidence="9">
    <location>
        <begin position="505"/>
        <end position="524"/>
    </location>
</feature>
<feature type="transmembrane region" description="Helical" evidence="9">
    <location>
        <begin position="62"/>
        <end position="82"/>
    </location>
</feature>
<feature type="transmembrane region" description="Helical" evidence="9">
    <location>
        <begin position="480"/>
        <end position="499"/>
    </location>
</feature>
<feature type="transmembrane region" description="Helical" evidence="9">
    <location>
        <begin position="346"/>
        <end position="370"/>
    </location>
</feature>
<evidence type="ECO:0000256" key="4">
    <source>
        <dbReference type="ARBA" id="ARBA00022692"/>
    </source>
</evidence>
<evidence type="ECO:0000256" key="6">
    <source>
        <dbReference type="ARBA" id="ARBA00023136"/>
    </source>
</evidence>
<evidence type="ECO:0000256" key="7">
    <source>
        <dbReference type="RuleBase" id="RU003346"/>
    </source>
</evidence>
<keyword evidence="3 7" id="KW-0813">Transport</keyword>
<dbReference type="SUPFAM" id="SSF103473">
    <property type="entry name" value="MFS general substrate transporter"/>
    <property type="match status" value="1"/>
</dbReference>
<dbReference type="InterPro" id="IPR036259">
    <property type="entry name" value="MFS_trans_sf"/>
</dbReference>
<feature type="transmembrane region" description="Helical" evidence="9">
    <location>
        <begin position="182"/>
        <end position="199"/>
    </location>
</feature>
<evidence type="ECO:0000256" key="8">
    <source>
        <dbReference type="SAM" id="MobiDB-lite"/>
    </source>
</evidence>
<dbReference type="GO" id="GO:0016020">
    <property type="term" value="C:membrane"/>
    <property type="evidence" value="ECO:0007669"/>
    <property type="project" value="UniProtKB-SubCell"/>
</dbReference>
<feature type="domain" description="Major facilitator superfamily (MFS) profile" evidence="10">
    <location>
        <begin position="71"/>
        <end position="528"/>
    </location>
</feature>
<dbReference type="EMBL" id="JAPUFD010000009">
    <property type="protein sequence ID" value="MDI1489505.1"/>
    <property type="molecule type" value="Genomic_DNA"/>
</dbReference>
<dbReference type="PANTHER" id="PTHR23503">
    <property type="entry name" value="SOLUTE CARRIER FAMILY 2"/>
    <property type="match status" value="1"/>
</dbReference>
<feature type="transmembrane region" description="Helical" evidence="9">
    <location>
        <begin position="239"/>
        <end position="259"/>
    </location>
</feature>
<feature type="compositionally biased region" description="Basic and acidic residues" evidence="8">
    <location>
        <begin position="12"/>
        <end position="24"/>
    </location>
</feature>
<feature type="transmembrane region" description="Helical" evidence="9">
    <location>
        <begin position="123"/>
        <end position="144"/>
    </location>
</feature>
<name>A0AA43QN43_9LECA</name>
<keyword evidence="12" id="KW-1185">Reference proteome</keyword>
<dbReference type="PRINTS" id="PR00171">
    <property type="entry name" value="SUGRTRNSPORT"/>
</dbReference>
<dbReference type="AlphaFoldDB" id="A0AA43QN43"/>
<comment type="similarity">
    <text evidence="2 7">Belongs to the major facilitator superfamily. Sugar transporter (TC 2.A.1.1) family.</text>
</comment>
<dbReference type="InterPro" id="IPR005829">
    <property type="entry name" value="Sugar_transporter_CS"/>
</dbReference>
<evidence type="ECO:0000313" key="12">
    <source>
        <dbReference type="Proteomes" id="UP001161017"/>
    </source>
</evidence>
<dbReference type="GO" id="GO:0015149">
    <property type="term" value="F:hexose transmembrane transporter activity"/>
    <property type="evidence" value="ECO:0007669"/>
    <property type="project" value="TreeGrafter"/>
</dbReference>
<accession>A0AA43QN43</accession>